<sequence>MTGIQDLQPEILKEIFDLVIAAEGCFPANPGTSSFEQPDDGLAILNLALTCRRFSSIVEQIRFRYLFAFSLGSPGRHNHNRYVELDDIFRRNPLSCLRCLHEALQRKPELGNQCREFGVFIERDQFAEGEEFFGCLEYILSALPNVEKLRILASPSSDPQTSNTLIPRTLGLAKDMSRLVKVTITTVDHIRELGQLYSVQWPPSARKLHVRLTDPLEKGEDGDQQVSKRMVQFPTTSMFTNGIKMLRGVGQECNITSLSITGIEDLFDLPRALEGFPNALEELTLLYKRQLMPHIPFSIRFDGHKHSLRALSLVFCSFGFPETLNLSDCTALEHLSLHYRDLNPPFRLQFGGAVTQFAAHILGPKLKRLTWVFHYENKPGLLGKLFEFPHSVRELFLRHLAKAAGQRAAALEEIHVIWMPRDEFQALDPDPLNAVVVDKVNLSEKVTLTYSAAGMSHETRLEVFRALQDRAWTYTT</sequence>
<dbReference type="eggNOG" id="ENOG502RQ3V">
    <property type="taxonomic scope" value="Eukaryota"/>
</dbReference>
<evidence type="ECO:0000313" key="1">
    <source>
        <dbReference type="EMBL" id="EFY85390.1"/>
    </source>
</evidence>
<dbReference type="KEGG" id="maw:19252896"/>
<evidence type="ECO:0000313" key="2">
    <source>
        <dbReference type="Proteomes" id="UP000002499"/>
    </source>
</evidence>
<dbReference type="AlphaFoldDB" id="E9EFD7"/>
<protein>
    <submittedName>
        <fullName evidence="1">Uncharacterized protein</fullName>
    </submittedName>
</protein>
<dbReference type="InParanoid" id="E9EFD7"/>
<dbReference type="OrthoDB" id="4935480at2759"/>
<accession>E9EFD7</accession>
<keyword evidence="2" id="KW-1185">Reference proteome</keyword>
<dbReference type="HOGENOM" id="CLU_611217_0_0_1"/>
<reference evidence="1 2" key="1">
    <citation type="journal article" date="2011" name="PLoS Genet.">
        <title>Genome sequencing and comparative transcriptomics of the model entomopathogenic fungi Metarhizium anisopliae and M. acridum.</title>
        <authorList>
            <person name="Gao Q."/>
            <person name="Jin K."/>
            <person name="Ying S.H."/>
            <person name="Zhang Y."/>
            <person name="Xiao G."/>
            <person name="Shang Y."/>
            <person name="Duan Z."/>
            <person name="Hu X."/>
            <person name="Xie X.Q."/>
            <person name="Zhou G."/>
            <person name="Peng G."/>
            <person name="Luo Z."/>
            <person name="Huang W."/>
            <person name="Wang B."/>
            <person name="Fang W."/>
            <person name="Wang S."/>
            <person name="Zhong Y."/>
            <person name="Ma L.J."/>
            <person name="St Leger R.J."/>
            <person name="Zhao G.P."/>
            <person name="Pei Y."/>
            <person name="Feng M.G."/>
            <person name="Xia Y."/>
            <person name="Wang C."/>
        </authorList>
    </citation>
    <scope>NUCLEOTIDE SEQUENCE [LARGE SCALE GENOMIC DNA]</scope>
    <source>
        <strain evidence="1 2">CQMa 102</strain>
    </source>
</reference>
<dbReference type="Proteomes" id="UP000002499">
    <property type="component" value="Unassembled WGS sequence"/>
</dbReference>
<name>E9EFD7_METAQ</name>
<dbReference type="EMBL" id="GL698579">
    <property type="protein sequence ID" value="EFY85390.1"/>
    <property type="molecule type" value="Genomic_DNA"/>
</dbReference>
<organism evidence="2">
    <name type="scientific">Metarhizium acridum (strain CQMa 102)</name>
    <dbReference type="NCBI Taxonomy" id="655827"/>
    <lineage>
        <taxon>Eukaryota</taxon>
        <taxon>Fungi</taxon>
        <taxon>Dikarya</taxon>
        <taxon>Ascomycota</taxon>
        <taxon>Pezizomycotina</taxon>
        <taxon>Sordariomycetes</taxon>
        <taxon>Hypocreomycetidae</taxon>
        <taxon>Hypocreales</taxon>
        <taxon>Clavicipitaceae</taxon>
        <taxon>Metarhizium</taxon>
    </lineage>
</organism>
<dbReference type="GeneID" id="19252896"/>
<gene>
    <name evidence="1" type="ORF">MAC_08585</name>
</gene>
<proteinExistence type="predicted"/>
<dbReference type="SUPFAM" id="SSF52047">
    <property type="entry name" value="RNI-like"/>
    <property type="match status" value="1"/>
</dbReference>